<evidence type="ECO:0000313" key="2">
    <source>
        <dbReference type="Proteomes" id="UP000252139"/>
    </source>
</evidence>
<keyword evidence="2" id="KW-1185">Reference proteome</keyword>
<proteinExistence type="predicted"/>
<organism evidence="1 2">
    <name type="scientific">Rhizopus azygosporus</name>
    <name type="common">Rhizopus microsporus var. azygosporus</name>
    <dbReference type="NCBI Taxonomy" id="86630"/>
    <lineage>
        <taxon>Eukaryota</taxon>
        <taxon>Fungi</taxon>
        <taxon>Fungi incertae sedis</taxon>
        <taxon>Mucoromycota</taxon>
        <taxon>Mucoromycotina</taxon>
        <taxon>Mucoromycetes</taxon>
        <taxon>Mucorales</taxon>
        <taxon>Mucorineae</taxon>
        <taxon>Rhizopodaceae</taxon>
        <taxon>Rhizopus</taxon>
    </lineage>
</organism>
<gene>
    <name evidence="1" type="ORF">CU097_007840</name>
</gene>
<name>A0A367J178_RHIAZ</name>
<dbReference type="AlphaFoldDB" id="A0A367J178"/>
<dbReference type="OrthoDB" id="2240037at2759"/>
<evidence type="ECO:0000313" key="1">
    <source>
        <dbReference type="EMBL" id="RCH83694.1"/>
    </source>
</evidence>
<protein>
    <submittedName>
        <fullName evidence="1">Uncharacterized protein</fullName>
    </submittedName>
</protein>
<accession>A0A367J178</accession>
<dbReference type="EMBL" id="PJQL01002583">
    <property type="protein sequence ID" value="RCH83694.1"/>
    <property type="molecule type" value="Genomic_DNA"/>
</dbReference>
<dbReference type="Proteomes" id="UP000252139">
    <property type="component" value="Unassembled WGS sequence"/>
</dbReference>
<sequence>MKQYKREQKLSESFHLHAFHGTLRPLLDDTSVILKEDQMVSIPTQRMQIINEADTMYGRRIDILVACDLETDNYEIEMCSIEFKKPNPTAATLQQQQNKKLRINRCILNGIPSSHSGH</sequence>
<comment type="caution">
    <text evidence="1">The sequence shown here is derived from an EMBL/GenBank/DDBJ whole genome shotgun (WGS) entry which is preliminary data.</text>
</comment>
<reference evidence="1 2" key="1">
    <citation type="journal article" date="2018" name="G3 (Bethesda)">
        <title>Phylogenetic and Phylogenomic Definition of Rhizopus Species.</title>
        <authorList>
            <person name="Gryganskyi A.P."/>
            <person name="Golan J."/>
            <person name="Dolatabadi S."/>
            <person name="Mondo S."/>
            <person name="Robb S."/>
            <person name="Idnurm A."/>
            <person name="Muszewska A."/>
            <person name="Steczkiewicz K."/>
            <person name="Masonjones S."/>
            <person name="Liao H.L."/>
            <person name="Gajdeczka M.T."/>
            <person name="Anike F."/>
            <person name="Vuek A."/>
            <person name="Anishchenko I.M."/>
            <person name="Voigt K."/>
            <person name="de Hoog G.S."/>
            <person name="Smith M.E."/>
            <person name="Heitman J."/>
            <person name="Vilgalys R."/>
            <person name="Stajich J.E."/>
        </authorList>
    </citation>
    <scope>NUCLEOTIDE SEQUENCE [LARGE SCALE GENOMIC DNA]</scope>
    <source>
        <strain evidence="1 2">CBS 357.93</strain>
    </source>
</reference>